<dbReference type="InterPro" id="IPR016088">
    <property type="entry name" value="Chalcone_isomerase_3-sand"/>
</dbReference>
<dbReference type="RefSeq" id="WP_091173503.1">
    <property type="nucleotide sequence ID" value="NZ_CBCSFM010000008.1"/>
</dbReference>
<name>A0A1H8R0F9_9FLAO</name>
<dbReference type="STRING" id="604089.SAMN04487942_3153"/>
<dbReference type="AlphaFoldDB" id="A0A1H8R0F9"/>
<gene>
    <name evidence="3" type="ORF">SAMN04487942_3153</name>
</gene>
<feature type="chain" id="PRO_5011474547" evidence="1">
    <location>
        <begin position="22"/>
        <end position="194"/>
    </location>
</feature>
<organism evidence="3 4">
    <name type="scientific">Flavobacterium sinopsychrotolerans</name>
    <dbReference type="NCBI Taxonomy" id="604089"/>
    <lineage>
        <taxon>Bacteria</taxon>
        <taxon>Pseudomonadati</taxon>
        <taxon>Bacteroidota</taxon>
        <taxon>Flavobacteriia</taxon>
        <taxon>Flavobacteriales</taxon>
        <taxon>Flavobacteriaceae</taxon>
        <taxon>Flavobacterium</taxon>
    </lineage>
</organism>
<proteinExistence type="predicted"/>
<keyword evidence="1" id="KW-0732">Signal</keyword>
<dbReference type="GO" id="GO:0016872">
    <property type="term" value="F:intramolecular lyase activity"/>
    <property type="evidence" value="ECO:0007669"/>
    <property type="project" value="InterPro"/>
</dbReference>
<keyword evidence="4" id="KW-1185">Reference proteome</keyword>
<reference evidence="4" key="1">
    <citation type="submission" date="2016-10" db="EMBL/GenBank/DDBJ databases">
        <authorList>
            <person name="Varghese N."/>
            <person name="Submissions S."/>
        </authorList>
    </citation>
    <scope>NUCLEOTIDE SEQUENCE [LARGE SCALE GENOMIC DNA]</scope>
    <source>
        <strain evidence="4">CGMCC 1.8704</strain>
    </source>
</reference>
<evidence type="ECO:0000313" key="3">
    <source>
        <dbReference type="EMBL" id="SEO59771.1"/>
    </source>
</evidence>
<dbReference type="InterPro" id="IPR016087">
    <property type="entry name" value="Chalcone_isomerase"/>
</dbReference>
<dbReference type="SUPFAM" id="SSF54626">
    <property type="entry name" value="Chalcone isomerase"/>
    <property type="match status" value="1"/>
</dbReference>
<keyword evidence="3" id="KW-0413">Isomerase</keyword>
<dbReference type="InterPro" id="IPR036298">
    <property type="entry name" value="Chalcone_isomerase_sf"/>
</dbReference>
<accession>A0A1H8R0F9</accession>
<feature type="domain" description="Chalcone isomerase" evidence="2">
    <location>
        <begin position="26"/>
        <end position="192"/>
    </location>
</feature>
<evidence type="ECO:0000259" key="2">
    <source>
        <dbReference type="Pfam" id="PF16036"/>
    </source>
</evidence>
<evidence type="ECO:0000256" key="1">
    <source>
        <dbReference type="SAM" id="SignalP"/>
    </source>
</evidence>
<dbReference type="Pfam" id="PF16036">
    <property type="entry name" value="Chalcone_3"/>
    <property type="match status" value="1"/>
</dbReference>
<feature type="signal peptide" evidence="1">
    <location>
        <begin position="1"/>
        <end position="21"/>
    </location>
</feature>
<dbReference type="Proteomes" id="UP000198657">
    <property type="component" value="Unassembled WGS sequence"/>
</dbReference>
<sequence>MKNLLLLFVFLFSVQFSQVSAQKQIEVDGVVLPRTIEFKQRTLMLNGVGIRSKMWVDVYVQALYLSELSQNAESIIESNSEMAVRLQITSSMVSSDKLSKSLNKGLLKSIGDGNIANFKTQIALLESLLNKEKTVKDDAFNLIYNPADESLWVFKNDRYEGKIPGFEFKKIFFGIWLSNKPVDEKLKNDLLGKS</sequence>
<evidence type="ECO:0000313" key="4">
    <source>
        <dbReference type="Proteomes" id="UP000198657"/>
    </source>
</evidence>
<dbReference type="EMBL" id="FODN01000009">
    <property type="protein sequence ID" value="SEO59771.1"/>
    <property type="molecule type" value="Genomic_DNA"/>
</dbReference>
<dbReference type="OrthoDB" id="270742at2"/>
<dbReference type="Gene3D" id="3.50.70.10">
    <property type="match status" value="1"/>
</dbReference>
<protein>
    <submittedName>
        <fullName evidence="3">Chalcone isomerase-like</fullName>
    </submittedName>
</protein>